<dbReference type="InterPro" id="IPR036317">
    <property type="entry name" value="Cullin_homology_sf"/>
</dbReference>
<reference evidence="4 5" key="1">
    <citation type="journal article" date="2019" name="Genome Biol. Evol.">
        <title>Nanopore Sequencing Significantly Improves Genome Assembly of the Protozoan Parasite Trypanosoma cruzi.</title>
        <authorList>
            <person name="Diaz-Viraque F."/>
            <person name="Pita S."/>
            <person name="Greif G."/>
            <person name="de Souza R.C.M."/>
            <person name="Iraola G."/>
            <person name="Robello C."/>
        </authorList>
    </citation>
    <scope>NUCLEOTIDE SEQUENCE [LARGE SCALE GENOMIC DNA]</scope>
    <source>
        <strain evidence="4 5">Berenice</strain>
    </source>
</reference>
<comment type="caution">
    <text evidence="4">The sequence shown here is derived from an EMBL/GenBank/DDBJ whole genome shotgun (WGS) entry which is preliminary data.</text>
</comment>
<feature type="chain" id="PRO_5029487006" description="Cullin neddylation domain-containing protein" evidence="2">
    <location>
        <begin position="16"/>
        <end position="1180"/>
    </location>
</feature>
<dbReference type="Pfam" id="PF10557">
    <property type="entry name" value="Cullin_Nedd8"/>
    <property type="match status" value="1"/>
</dbReference>
<evidence type="ECO:0000256" key="2">
    <source>
        <dbReference type="SAM" id="SignalP"/>
    </source>
</evidence>
<dbReference type="Proteomes" id="UP000583944">
    <property type="component" value="Unassembled WGS sequence"/>
</dbReference>
<feature type="region of interest" description="Disordered" evidence="1">
    <location>
        <begin position="906"/>
        <end position="939"/>
    </location>
</feature>
<feature type="domain" description="Cullin neddylation" evidence="3">
    <location>
        <begin position="1109"/>
        <end position="1176"/>
    </location>
</feature>
<dbReference type="InterPro" id="IPR045093">
    <property type="entry name" value="Cullin"/>
</dbReference>
<dbReference type="AlphaFoldDB" id="A0A7J6XUQ8"/>
<feature type="region of interest" description="Disordered" evidence="1">
    <location>
        <begin position="240"/>
        <end position="261"/>
    </location>
</feature>
<evidence type="ECO:0000256" key="1">
    <source>
        <dbReference type="SAM" id="MobiDB-lite"/>
    </source>
</evidence>
<sequence length="1180" mass="130861">MFFFVVFVFFGRVRENGVRMSGEVKELVHWLRKWDPINRSLLHFANHTHALYPFEISCKILRAVSSSSVSLVGGHEGSEASPQPEETEGGMVLAGNAEEEASAAFTEAADSSNISVLYARVYDMLSTFGKVEFWSNAVIFQHLLVSSLLAWVARLCASSGDRLHACPAISIEELTPQLLWWKSHELRDVWEEAVRNNSRPWTELAGLMSTEAETDRKRSRERSLVTVTSCASSLELRPHKVGEGECNSGARPHGQEERKKTEEEVEDILDLHSLVTFALHYCRMRWILKVVFLRVDVEMNDIAWRIMRSCVHATLEQNSTMIRRVLCRTVEYCVKGSQSPDGFKAVELSQVEGQECFNDFSSSSVSLDALRRLRNREISLVCRVFSMLDECCVHDISRFATDGVVQFNQQHGYELACRNLGPLVVSNGKDEKEKVPALQDAFVALQNCNNGFMRLRAAMLLYFGGTTHYVDELSGPGRERVAQAERAFSVGFCQGVVLLQFVDVWTLPLWLCACEEEHERRLFSASRHARWRSVDDMSEGRDSSIVFRSFSEAVSQLSEVENIKNKYSLHISSLPLRPGLETLIFFLSPEPKLLSEFETRFAASVRRYLEELLQKSHTTGTPLRALPRDVYQRCVFLLRLTNQLLEASAAAGCEGAHATLRAVRRGMQTFFVEREPCVILTLASALHAQVTGRNPHGGSNGDDDNNMRGFGGAYLEILDTILELASLLHSKDLFVNCYCGLLATRLMMAQHALTLDIDTEAISRMAIRLGDSLAAEPFALLRDVRASMTDPRCITPDTGGVQQSELLRHVRVLCRIRWEKYALVTVRLSEVQRCFEEEQWFDAGMLHAMQSFEKRFDTTEGSASGNNLRLNASLLGSRDAGFFGGRGSLGNDDEEESHVISRNDHVLTAAGGGGGAGGDRSAGSSRSSPLGSASLPTAGGAVQRRRLSWSLGSGVLTVVCHAARGSPGDAASSVQLVMPPVGLLLLQALERYGDSSTTASLSGPTRCTLEFLHGKLPVDVPKPLLAAVLGGLVRHRIVRRTVHAGSHGNDGGDGDGGGFSTYGLPASFEGCKKRKVVIDVENAMHHWVPYLQEGPDDSKAIVMTVDGIIDTERLRKLEAGIVRIMKEKRSLSHFDLFASVAELLMTHFVVTAPVFKRCMARLIEREFIARSERDTYVYVA</sequence>
<evidence type="ECO:0000313" key="4">
    <source>
        <dbReference type="EMBL" id="KAF5218209.1"/>
    </source>
</evidence>
<accession>A0A7J6XUQ8</accession>
<gene>
    <name evidence="4" type="ORF">ECC02_008858</name>
</gene>
<dbReference type="SMART" id="SM00884">
    <property type="entry name" value="Cullin_Nedd8"/>
    <property type="match status" value="1"/>
</dbReference>
<dbReference type="InterPro" id="IPR036388">
    <property type="entry name" value="WH-like_DNA-bd_sf"/>
</dbReference>
<protein>
    <recommendedName>
        <fullName evidence="3">Cullin neddylation domain-containing protein</fullName>
    </recommendedName>
</protein>
<proteinExistence type="predicted"/>
<dbReference type="PANTHER" id="PTHR11932">
    <property type="entry name" value="CULLIN"/>
    <property type="match status" value="1"/>
</dbReference>
<dbReference type="VEuPathDB" id="TriTrypDB:ECC02_008858"/>
<dbReference type="SUPFAM" id="SSF75632">
    <property type="entry name" value="Cullin homology domain"/>
    <property type="match status" value="1"/>
</dbReference>
<dbReference type="InterPro" id="IPR019559">
    <property type="entry name" value="Cullin_neddylation_domain"/>
</dbReference>
<dbReference type="VEuPathDB" id="TriTrypDB:BCY84_22830"/>
<evidence type="ECO:0000313" key="5">
    <source>
        <dbReference type="Proteomes" id="UP000583944"/>
    </source>
</evidence>
<feature type="compositionally biased region" description="Gly residues" evidence="1">
    <location>
        <begin position="910"/>
        <end position="920"/>
    </location>
</feature>
<dbReference type="InterPro" id="IPR036390">
    <property type="entry name" value="WH_DNA-bd_sf"/>
</dbReference>
<organism evidence="4 5">
    <name type="scientific">Trypanosoma cruzi</name>
    <dbReference type="NCBI Taxonomy" id="5693"/>
    <lineage>
        <taxon>Eukaryota</taxon>
        <taxon>Discoba</taxon>
        <taxon>Euglenozoa</taxon>
        <taxon>Kinetoplastea</taxon>
        <taxon>Metakinetoplastina</taxon>
        <taxon>Trypanosomatida</taxon>
        <taxon>Trypanosomatidae</taxon>
        <taxon>Trypanosoma</taxon>
        <taxon>Schizotrypanum</taxon>
    </lineage>
</organism>
<name>A0A7J6XUQ8_TRYCR</name>
<feature type="signal peptide" evidence="2">
    <location>
        <begin position="1"/>
        <end position="15"/>
    </location>
</feature>
<dbReference type="SUPFAM" id="SSF46785">
    <property type="entry name" value="Winged helix' DNA-binding domain"/>
    <property type="match status" value="1"/>
</dbReference>
<dbReference type="Gene3D" id="1.10.10.10">
    <property type="entry name" value="Winged helix-like DNA-binding domain superfamily/Winged helix DNA-binding domain"/>
    <property type="match status" value="1"/>
</dbReference>
<keyword evidence="2" id="KW-0732">Signal</keyword>
<feature type="compositionally biased region" description="Low complexity" evidence="1">
    <location>
        <begin position="921"/>
        <end position="936"/>
    </location>
</feature>
<dbReference type="EMBL" id="JABDHM010000103">
    <property type="protein sequence ID" value="KAF5218209.1"/>
    <property type="molecule type" value="Genomic_DNA"/>
</dbReference>
<evidence type="ECO:0000259" key="3">
    <source>
        <dbReference type="SMART" id="SM00884"/>
    </source>
</evidence>